<comment type="caution">
    <text evidence="1">The sequence shown here is derived from an EMBL/GenBank/DDBJ whole genome shotgun (WGS) entry which is preliminary data.</text>
</comment>
<dbReference type="AlphaFoldDB" id="A0A8J2K871"/>
<reference evidence="1" key="1">
    <citation type="submission" date="2021-06" db="EMBL/GenBank/DDBJ databases">
        <authorList>
            <person name="Hodson N. C."/>
            <person name="Mongue J. A."/>
            <person name="Jaron S. K."/>
        </authorList>
    </citation>
    <scope>NUCLEOTIDE SEQUENCE</scope>
</reference>
<evidence type="ECO:0000313" key="2">
    <source>
        <dbReference type="Proteomes" id="UP000708208"/>
    </source>
</evidence>
<feature type="non-terminal residue" evidence="1">
    <location>
        <position position="217"/>
    </location>
</feature>
<accession>A0A8J2K871</accession>
<keyword evidence="2" id="KW-1185">Reference proteome</keyword>
<protein>
    <submittedName>
        <fullName evidence="1">Uncharacterized protein</fullName>
    </submittedName>
</protein>
<dbReference type="EMBL" id="CAJVCH010202692">
    <property type="protein sequence ID" value="CAG7730927.1"/>
    <property type="molecule type" value="Genomic_DNA"/>
</dbReference>
<proteinExistence type="predicted"/>
<dbReference type="Proteomes" id="UP000708208">
    <property type="component" value="Unassembled WGS sequence"/>
</dbReference>
<gene>
    <name evidence="1" type="ORF">AFUS01_LOCUS19540</name>
</gene>
<organism evidence="1 2">
    <name type="scientific">Allacma fusca</name>
    <dbReference type="NCBI Taxonomy" id="39272"/>
    <lineage>
        <taxon>Eukaryota</taxon>
        <taxon>Metazoa</taxon>
        <taxon>Ecdysozoa</taxon>
        <taxon>Arthropoda</taxon>
        <taxon>Hexapoda</taxon>
        <taxon>Collembola</taxon>
        <taxon>Symphypleona</taxon>
        <taxon>Sminthuridae</taxon>
        <taxon>Allacma</taxon>
    </lineage>
</organism>
<sequence>MVTQKEFLHATFDKTLTLGTQEVNLKGKILFCWPYVWEENTNWDLMHQITKDVTNWAQTRYSQANVESHNVQSAVLFAFYNGPSAWRQLSSKDTSVYAKLLLYCKVMYLLFQIDDTTEEEVGEDHHGTYVMSIGKMMNKIFQYQFDTIDTVKNDELYLLIVKISEPAGIFMELLYDCAIDLKINFGVTKDLTKHFARQAAYCFVMQTWCGDKDLSHL</sequence>
<name>A0A8J2K871_9HEXA</name>
<evidence type="ECO:0000313" key="1">
    <source>
        <dbReference type="EMBL" id="CAG7730927.1"/>
    </source>
</evidence>